<proteinExistence type="predicted"/>
<dbReference type="Pfam" id="PF06985">
    <property type="entry name" value="HET"/>
    <property type="match status" value="1"/>
</dbReference>
<dbReference type="GeneID" id="54284997"/>
<organism evidence="3 4">
    <name type="scientific">Aaosphaeria arxii CBS 175.79</name>
    <dbReference type="NCBI Taxonomy" id="1450172"/>
    <lineage>
        <taxon>Eukaryota</taxon>
        <taxon>Fungi</taxon>
        <taxon>Dikarya</taxon>
        <taxon>Ascomycota</taxon>
        <taxon>Pezizomycotina</taxon>
        <taxon>Dothideomycetes</taxon>
        <taxon>Pleosporomycetidae</taxon>
        <taxon>Pleosporales</taxon>
        <taxon>Pleosporales incertae sedis</taxon>
        <taxon>Aaosphaeria</taxon>
    </lineage>
</organism>
<reference evidence="3" key="1">
    <citation type="journal article" date="2020" name="Stud. Mycol.">
        <title>101 Dothideomycetes genomes: a test case for predicting lifestyles and emergence of pathogens.</title>
        <authorList>
            <person name="Haridas S."/>
            <person name="Albert R."/>
            <person name="Binder M."/>
            <person name="Bloem J."/>
            <person name="Labutti K."/>
            <person name="Salamov A."/>
            <person name="Andreopoulos B."/>
            <person name="Baker S."/>
            <person name="Barry K."/>
            <person name="Bills G."/>
            <person name="Bluhm B."/>
            <person name="Cannon C."/>
            <person name="Castanera R."/>
            <person name="Culley D."/>
            <person name="Daum C."/>
            <person name="Ezra D."/>
            <person name="Gonzalez J."/>
            <person name="Henrissat B."/>
            <person name="Kuo A."/>
            <person name="Liang C."/>
            <person name="Lipzen A."/>
            <person name="Lutzoni F."/>
            <person name="Magnuson J."/>
            <person name="Mondo S."/>
            <person name="Nolan M."/>
            <person name="Ohm R."/>
            <person name="Pangilinan J."/>
            <person name="Park H.-J."/>
            <person name="Ramirez L."/>
            <person name="Alfaro M."/>
            <person name="Sun H."/>
            <person name="Tritt A."/>
            <person name="Yoshinaga Y."/>
            <person name="Zwiers L.-H."/>
            <person name="Turgeon B."/>
            <person name="Goodwin S."/>
            <person name="Spatafora J."/>
            <person name="Crous P."/>
            <person name="Grigoriev I."/>
        </authorList>
    </citation>
    <scope>NUCLEOTIDE SEQUENCE</scope>
    <source>
        <strain evidence="3">CBS 175.79</strain>
    </source>
</reference>
<dbReference type="RefSeq" id="XP_033386239.1">
    <property type="nucleotide sequence ID" value="XM_033527600.1"/>
</dbReference>
<dbReference type="PANTHER" id="PTHR33112:SF10">
    <property type="entry name" value="TOL"/>
    <property type="match status" value="1"/>
</dbReference>
<dbReference type="OrthoDB" id="2958217at2759"/>
<feature type="domain" description="Heterokaryon incompatibility" evidence="2">
    <location>
        <begin position="222"/>
        <end position="373"/>
    </location>
</feature>
<evidence type="ECO:0000259" key="2">
    <source>
        <dbReference type="Pfam" id="PF06985"/>
    </source>
</evidence>
<dbReference type="InterPro" id="IPR010730">
    <property type="entry name" value="HET"/>
</dbReference>
<name>A0A6A5XZ40_9PLEO</name>
<feature type="region of interest" description="Disordered" evidence="1">
    <location>
        <begin position="1"/>
        <end position="24"/>
    </location>
</feature>
<evidence type="ECO:0000313" key="4">
    <source>
        <dbReference type="Proteomes" id="UP000799778"/>
    </source>
</evidence>
<evidence type="ECO:0000313" key="3">
    <source>
        <dbReference type="EMBL" id="KAF2017900.1"/>
    </source>
</evidence>
<keyword evidence="4" id="KW-1185">Reference proteome</keyword>
<accession>A0A6A5XZ40</accession>
<evidence type="ECO:0000256" key="1">
    <source>
        <dbReference type="SAM" id="MobiDB-lite"/>
    </source>
</evidence>
<sequence length="688" mass="78160">MEDRYSSSSSNRDDSHSEDDNQDKPFSKLCAPCIELFSGWLHPGGEEEPTNRVGSKHLKIHSSINALRECSSRTCRLCRSLLFRIPLGSLTSDDRYRDVPYEATLSYSLGSNSFGPVIEISLRSSDSRSRSSITLNSLVVHDGIELDKKVLLQAPRLRLEPAFSPSTRRRVQQWLDHCCNQHSICKLEHDDSWLPSRLIEIGDGGQSARLVETSELDRPLRYTTLSHCWGSRRTTTLLEHNLDEFKEGIKSIPKTYLDAMFVTHDMGVRYIWIDSLCIMQDSSRDWHRECKEMSKIYKYGYCNIVAMMAHNSHGGCNLTSQFISTPDLVLRSQWHNAENKVWGIDQQTELQKQNPNATIKESPAHRRAWIFQERHMSPRNIHLGMRAIFCECREFIEVIDFPNILYSEKKDLRWSLFHDPTSGTIPSSEHLLRTWDDLVSTYTRLALTFPADRLAAISALARQIQPSLRRATLRDCDYLAGIWSHDLVPQLLWKAGNPSTTKRIPDGGPSWSWISLDGPVDPRWGEGEVKLTPVEIKSWSFAGQDPFIRVTGGEFKMKGFVFTTAPGLKFVETTEGSRFLFQTDRHTTDKVGLLAPLLISEQSTLSLTVEGLILERKCAPGLQFERVGIFTLSHYSHILRSGFEIGSQDHIFWGLKAEGSFKAVSTLDGFSEDEALRATDGTLDYLLV</sequence>
<dbReference type="EMBL" id="ML978068">
    <property type="protein sequence ID" value="KAF2017900.1"/>
    <property type="molecule type" value="Genomic_DNA"/>
</dbReference>
<dbReference type="Proteomes" id="UP000799778">
    <property type="component" value="Unassembled WGS sequence"/>
</dbReference>
<protein>
    <submittedName>
        <fullName evidence="3">HET-domain-containing protein</fullName>
    </submittedName>
</protein>
<dbReference type="AlphaFoldDB" id="A0A6A5XZ40"/>
<gene>
    <name evidence="3" type="ORF">BU24DRAFT_420951</name>
</gene>
<dbReference type="PANTHER" id="PTHR33112">
    <property type="entry name" value="DOMAIN PROTEIN, PUTATIVE-RELATED"/>
    <property type="match status" value="1"/>
</dbReference>